<proteinExistence type="predicted"/>
<feature type="compositionally biased region" description="Polar residues" evidence="1">
    <location>
        <begin position="104"/>
        <end position="117"/>
    </location>
</feature>
<keyword evidence="3" id="KW-1185">Reference proteome</keyword>
<evidence type="ECO:0000256" key="1">
    <source>
        <dbReference type="SAM" id="MobiDB-lite"/>
    </source>
</evidence>
<gene>
    <name evidence="2" type="ORF">DIABBA_LOCUS13360</name>
</gene>
<protein>
    <submittedName>
        <fullName evidence="2">Uncharacterized protein</fullName>
    </submittedName>
</protein>
<feature type="region of interest" description="Disordered" evidence="1">
    <location>
        <begin position="1"/>
        <end position="68"/>
    </location>
</feature>
<name>A0A9N9TCP3_DIABA</name>
<dbReference type="PANTHER" id="PTHR10773:SF19">
    <property type="match status" value="1"/>
</dbReference>
<evidence type="ECO:0000313" key="2">
    <source>
        <dbReference type="EMBL" id="CAG9840736.1"/>
    </source>
</evidence>
<feature type="compositionally biased region" description="Polar residues" evidence="1">
    <location>
        <begin position="1"/>
        <end position="21"/>
    </location>
</feature>
<evidence type="ECO:0000313" key="3">
    <source>
        <dbReference type="Proteomes" id="UP001153709"/>
    </source>
</evidence>
<reference evidence="2" key="1">
    <citation type="submission" date="2022-01" db="EMBL/GenBank/DDBJ databases">
        <authorList>
            <person name="King R."/>
        </authorList>
    </citation>
    <scope>NUCLEOTIDE SEQUENCE</scope>
</reference>
<dbReference type="PANTHER" id="PTHR10773">
    <property type="entry name" value="DNA-DIRECTED RNA POLYMERASES I, II, AND III SUBUNIT RPABC2"/>
    <property type="match status" value="1"/>
</dbReference>
<feature type="region of interest" description="Disordered" evidence="1">
    <location>
        <begin position="90"/>
        <end position="117"/>
    </location>
</feature>
<sequence>MAKATFLSNDLNYDSSASSPALSIPEEYRKIFESDDSDQDPNYIPIEKSGNYARSKTPTKKMPNKKQCLGTICPGPTTEAENKNILESLPNEYDGETSNRNDNEVESSSGVSAGNHFTSNLYKQKNRNLGKEYTTKTGKIVKKRERRKLLECRSKCSTLIEINMREKIFDEYWQIGDFNRRLAYIAGLLNFKEPKQGKVGKLLPHLRYQQSRMIPKEKKGSLGFASLHRPNIQGIL</sequence>
<dbReference type="Proteomes" id="UP001153709">
    <property type="component" value="Chromosome 9"/>
</dbReference>
<dbReference type="OrthoDB" id="6778907at2759"/>
<dbReference type="AlphaFoldDB" id="A0A9N9TCP3"/>
<dbReference type="EMBL" id="OU898284">
    <property type="protein sequence ID" value="CAG9840736.1"/>
    <property type="molecule type" value="Genomic_DNA"/>
</dbReference>
<accession>A0A9N9TCP3</accession>
<organism evidence="2 3">
    <name type="scientific">Diabrotica balteata</name>
    <name type="common">Banded cucumber beetle</name>
    <dbReference type="NCBI Taxonomy" id="107213"/>
    <lineage>
        <taxon>Eukaryota</taxon>
        <taxon>Metazoa</taxon>
        <taxon>Ecdysozoa</taxon>
        <taxon>Arthropoda</taxon>
        <taxon>Hexapoda</taxon>
        <taxon>Insecta</taxon>
        <taxon>Pterygota</taxon>
        <taxon>Neoptera</taxon>
        <taxon>Endopterygota</taxon>
        <taxon>Coleoptera</taxon>
        <taxon>Polyphaga</taxon>
        <taxon>Cucujiformia</taxon>
        <taxon>Chrysomeloidea</taxon>
        <taxon>Chrysomelidae</taxon>
        <taxon>Galerucinae</taxon>
        <taxon>Diabroticina</taxon>
        <taxon>Diabroticites</taxon>
        <taxon>Diabrotica</taxon>
    </lineage>
</organism>